<dbReference type="EMBL" id="JPDN02000016">
    <property type="protein sequence ID" value="PON25967.1"/>
    <property type="molecule type" value="Genomic_DNA"/>
</dbReference>
<feature type="coiled-coil region" evidence="1">
    <location>
        <begin position="260"/>
        <end position="295"/>
    </location>
</feature>
<evidence type="ECO:0000313" key="4">
    <source>
        <dbReference type="Proteomes" id="UP000054821"/>
    </source>
</evidence>
<reference evidence="3 4" key="1">
    <citation type="journal article" date="2016" name="Genome Announc.">
        <title>Draft Whole-Genome Sequence of Trichoderma gamsii T6085, a Promising Biocontrol Agent of Fusarium Head Blight on Wheat.</title>
        <authorList>
            <person name="Baroncelli R."/>
            <person name="Zapparata A."/>
            <person name="Piaggeschi G."/>
            <person name="Sarrocco S."/>
            <person name="Vannacci G."/>
        </authorList>
    </citation>
    <scope>NUCLEOTIDE SEQUENCE [LARGE SCALE GENOMIC DNA]</scope>
    <source>
        <strain evidence="3 4">T6085</strain>
    </source>
</reference>
<dbReference type="CDD" id="cd15841">
    <property type="entry name" value="SNARE_Qc"/>
    <property type="match status" value="1"/>
</dbReference>
<protein>
    <submittedName>
        <fullName evidence="3">Uncharacterized protein</fullName>
    </submittedName>
</protein>
<comment type="caution">
    <text evidence="3">The sequence shown here is derived from an EMBL/GenBank/DDBJ whole genome shotgun (WGS) entry which is preliminary data.</text>
</comment>
<feature type="compositionally biased region" description="Polar residues" evidence="2">
    <location>
        <begin position="74"/>
        <end position="97"/>
    </location>
</feature>
<feature type="region of interest" description="Disordered" evidence="2">
    <location>
        <begin position="1"/>
        <end position="100"/>
    </location>
</feature>
<dbReference type="STRING" id="398673.A0A2P4ZNU5"/>
<dbReference type="RefSeq" id="XP_024405667.1">
    <property type="nucleotide sequence ID" value="XM_024549634.1"/>
</dbReference>
<sequence length="796" mass="90063">MSKDTQNLPLKPPPLLGFAQTFGNQRTMSDSNKSKDSQRPANNSGLNPKRRRTIDRSDERSPVSQRDGAEASGPTVSAVTHRQRNPDASRQNVSNAVPKTAAHHASAASLKTLMYQFSENFESFQLRCRAVRHLKNYSKIQEQSHHRPSDFSSASNLQINERKAAQDDIEKADKQITDFCNKISPALRSILQGILDGGGIGATPSSIPDKPMVSDAKSNTVQDTIKKELETLFKKDIAESQQSMKDFFQSQMSALKEALSQEYEQQFKLMKETLMQESEERQASLKKTLTQEEEARVKSLRNSLVQDYEKRIADIKHSVAREIRDQIADLKNGLAKESDKNTALEKKITYLKIELDKAASGQRQKLQSLVEQAHLDQRLQRLSSSQEDKFSDIRSYVDQKTDNTLLVQRLQRVDLLSDSHKEKISKLEDRLNQAEDDARRIENLEVQICNLSRLINKKAQQLSDSQEEKLDELEASLDRLKDDSFATHQLLEYQNDKLSKLDDFKATTPSIEDLRTLEARMDSLAGDTPRIKDFIKEGRIHLELIEKGAQLFNTRLLSLESAASTLSAKELDSIRTEMAKMDQRIRNFNPMHESLPPSTDSIRQAIWLEVEREMENKANATKVTLANVQSGLHKFLKTEREEREALEAQCAEVTRQLLEAQQGAAATKRELSELKKRMNDPTLKQDNILDCIEEKLNSHIGAVVIDFHGRLEGIYLHLQGLGAWQNNFSTKGLYRDILNHINATMPDGTVVQLRNLKQRMDVAETRIAACESGVSNKRRKLPSGGSKIVRGDQADA</sequence>
<dbReference type="GeneID" id="29987918"/>
<feature type="coiled-coil region" evidence="1">
    <location>
        <begin position="320"/>
        <end position="347"/>
    </location>
</feature>
<feature type="coiled-coil region" evidence="1">
    <location>
        <begin position="417"/>
        <end position="483"/>
    </location>
</feature>
<evidence type="ECO:0000256" key="2">
    <source>
        <dbReference type="SAM" id="MobiDB-lite"/>
    </source>
</evidence>
<dbReference type="Proteomes" id="UP000054821">
    <property type="component" value="Unassembled WGS sequence"/>
</dbReference>
<feature type="coiled-coil region" evidence="1">
    <location>
        <begin position="636"/>
        <end position="677"/>
    </location>
</feature>
<feature type="region of interest" description="Disordered" evidence="2">
    <location>
        <begin position="774"/>
        <end position="796"/>
    </location>
</feature>
<accession>A0A2P4ZNU5</accession>
<keyword evidence="1" id="KW-0175">Coiled coil</keyword>
<keyword evidence="4" id="KW-1185">Reference proteome</keyword>
<evidence type="ECO:0000256" key="1">
    <source>
        <dbReference type="SAM" id="Coils"/>
    </source>
</evidence>
<gene>
    <name evidence="3" type="ORF">TGAM01_v205404</name>
</gene>
<feature type="compositionally biased region" description="Polar residues" evidence="2">
    <location>
        <begin position="21"/>
        <end position="31"/>
    </location>
</feature>
<organism evidence="3 4">
    <name type="scientific">Trichoderma gamsii</name>
    <dbReference type="NCBI Taxonomy" id="398673"/>
    <lineage>
        <taxon>Eukaryota</taxon>
        <taxon>Fungi</taxon>
        <taxon>Dikarya</taxon>
        <taxon>Ascomycota</taxon>
        <taxon>Pezizomycotina</taxon>
        <taxon>Sordariomycetes</taxon>
        <taxon>Hypocreomycetidae</taxon>
        <taxon>Hypocreales</taxon>
        <taxon>Hypocreaceae</taxon>
        <taxon>Trichoderma</taxon>
    </lineage>
</organism>
<proteinExistence type="predicted"/>
<evidence type="ECO:0000313" key="3">
    <source>
        <dbReference type="EMBL" id="PON25967.1"/>
    </source>
</evidence>
<name>A0A2P4ZNU5_9HYPO</name>
<dbReference type="AlphaFoldDB" id="A0A2P4ZNU5"/>